<evidence type="ECO:0000313" key="13">
    <source>
        <dbReference type="EMBL" id="SHJ30517.1"/>
    </source>
</evidence>
<evidence type="ECO:0000256" key="7">
    <source>
        <dbReference type="ARBA" id="ARBA00022695"/>
    </source>
</evidence>
<keyword evidence="6" id="KW-0819">tRNA processing</keyword>
<dbReference type="Proteomes" id="UP000183994">
    <property type="component" value="Unassembled WGS sequence"/>
</dbReference>
<evidence type="ECO:0000256" key="1">
    <source>
        <dbReference type="ARBA" id="ARBA00004496"/>
    </source>
</evidence>
<keyword evidence="7" id="KW-0548">Nucleotidyltransferase</keyword>
<dbReference type="PANTHER" id="PTHR17490:SF16">
    <property type="entry name" value="THREONYLCARBAMOYL-AMP SYNTHASE"/>
    <property type="match status" value="1"/>
</dbReference>
<evidence type="ECO:0000256" key="4">
    <source>
        <dbReference type="ARBA" id="ARBA00022490"/>
    </source>
</evidence>
<keyword evidence="5" id="KW-0808">Transferase</keyword>
<evidence type="ECO:0000256" key="5">
    <source>
        <dbReference type="ARBA" id="ARBA00022679"/>
    </source>
</evidence>
<dbReference type="EMBL" id="FQZU01000006">
    <property type="protein sequence ID" value="SHJ30517.1"/>
    <property type="molecule type" value="Genomic_DNA"/>
</dbReference>
<dbReference type="Pfam" id="PF01300">
    <property type="entry name" value="Sua5_yciO_yrdC"/>
    <property type="match status" value="1"/>
</dbReference>
<dbReference type="GO" id="GO:0006450">
    <property type="term" value="P:regulation of translational fidelity"/>
    <property type="evidence" value="ECO:0007669"/>
    <property type="project" value="TreeGrafter"/>
</dbReference>
<dbReference type="GO" id="GO:0061710">
    <property type="term" value="F:L-threonylcarbamoyladenylate synthase"/>
    <property type="evidence" value="ECO:0007669"/>
    <property type="project" value="UniProtKB-EC"/>
</dbReference>
<comment type="catalytic activity">
    <reaction evidence="11">
        <text>L-threonine + hydrogencarbonate + ATP = L-threonylcarbamoyladenylate + diphosphate + H2O</text>
        <dbReference type="Rhea" id="RHEA:36407"/>
        <dbReference type="ChEBI" id="CHEBI:15377"/>
        <dbReference type="ChEBI" id="CHEBI:17544"/>
        <dbReference type="ChEBI" id="CHEBI:30616"/>
        <dbReference type="ChEBI" id="CHEBI:33019"/>
        <dbReference type="ChEBI" id="CHEBI:57926"/>
        <dbReference type="ChEBI" id="CHEBI:73682"/>
        <dbReference type="EC" id="2.7.7.87"/>
    </reaction>
</comment>
<dbReference type="GO" id="GO:0008033">
    <property type="term" value="P:tRNA processing"/>
    <property type="evidence" value="ECO:0007669"/>
    <property type="project" value="UniProtKB-KW"/>
</dbReference>
<dbReference type="GO" id="GO:0005524">
    <property type="term" value="F:ATP binding"/>
    <property type="evidence" value="ECO:0007669"/>
    <property type="project" value="UniProtKB-KW"/>
</dbReference>
<evidence type="ECO:0000313" key="14">
    <source>
        <dbReference type="Proteomes" id="UP000183994"/>
    </source>
</evidence>
<proteinExistence type="inferred from homology"/>
<dbReference type="InterPro" id="IPR006070">
    <property type="entry name" value="Sua5-like_dom"/>
</dbReference>
<evidence type="ECO:0000256" key="2">
    <source>
        <dbReference type="ARBA" id="ARBA00007663"/>
    </source>
</evidence>
<dbReference type="AlphaFoldDB" id="A0A1M6I7S2"/>
<dbReference type="GO" id="GO:0003725">
    <property type="term" value="F:double-stranded RNA binding"/>
    <property type="evidence" value="ECO:0007669"/>
    <property type="project" value="InterPro"/>
</dbReference>
<evidence type="ECO:0000259" key="12">
    <source>
        <dbReference type="PROSITE" id="PS51163"/>
    </source>
</evidence>
<evidence type="ECO:0000256" key="3">
    <source>
        <dbReference type="ARBA" id="ARBA00012584"/>
    </source>
</evidence>
<evidence type="ECO:0000256" key="10">
    <source>
        <dbReference type="ARBA" id="ARBA00029774"/>
    </source>
</evidence>
<comment type="subcellular location">
    <subcellularLocation>
        <location evidence="1">Cytoplasm</location>
    </subcellularLocation>
</comment>
<evidence type="ECO:0000256" key="11">
    <source>
        <dbReference type="ARBA" id="ARBA00048366"/>
    </source>
</evidence>
<dbReference type="PANTHER" id="PTHR17490">
    <property type="entry name" value="SUA5"/>
    <property type="match status" value="1"/>
</dbReference>
<sequence length="214" mass="22291">MARIMRVDASDPRGEAIDEAVQVLKEGGVVVFPTTGLYGLAAKASDPQAVAEVFRIKGRPDDKPLLILVNSIDQVKPLVREIPESGRLLMEKLWPGGMTLVFYASGLLPPSLLGGKKKIGIRMAAHPVARALVKGLGEPITGTSANLSGEPGAGDFGQLTQAVLDRTPLALDAGKLAGGAGSTVVDVTEDPPLILRQGAAPKAEIFNALKTVSQ</sequence>
<evidence type="ECO:0000256" key="6">
    <source>
        <dbReference type="ARBA" id="ARBA00022694"/>
    </source>
</evidence>
<evidence type="ECO:0000256" key="9">
    <source>
        <dbReference type="ARBA" id="ARBA00022840"/>
    </source>
</evidence>
<dbReference type="GO" id="GO:0000049">
    <property type="term" value="F:tRNA binding"/>
    <property type="evidence" value="ECO:0007669"/>
    <property type="project" value="TreeGrafter"/>
</dbReference>
<dbReference type="InterPro" id="IPR050156">
    <property type="entry name" value="TC-AMP_synthase_SUA5"/>
</dbReference>
<protein>
    <recommendedName>
        <fullName evidence="10">L-threonylcarbamoyladenylate synthase</fullName>
        <ecNumber evidence="3">2.7.7.87</ecNumber>
    </recommendedName>
    <alternativeName>
        <fullName evidence="10">L-threonylcarbamoyladenylate synthase</fullName>
    </alternativeName>
</protein>
<dbReference type="SUPFAM" id="SSF55821">
    <property type="entry name" value="YrdC/RibB"/>
    <property type="match status" value="1"/>
</dbReference>
<dbReference type="InterPro" id="IPR017945">
    <property type="entry name" value="DHBP_synth_RibB-like_a/b_dom"/>
</dbReference>
<name>A0A1M6I7S2_9BACT</name>
<comment type="similarity">
    <text evidence="2">Belongs to the SUA5 family.</text>
</comment>
<gene>
    <name evidence="13" type="ORF">SAMN02745216_01382</name>
</gene>
<dbReference type="RefSeq" id="WP_073474343.1">
    <property type="nucleotide sequence ID" value="NZ_FQZU01000006.1"/>
</dbReference>
<keyword evidence="8" id="KW-0547">Nucleotide-binding</keyword>
<feature type="domain" description="YrdC-like" evidence="12">
    <location>
        <begin position="14"/>
        <end position="200"/>
    </location>
</feature>
<organism evidence="13 14">
    <name type="scientific">Desulfatibacillum alkenivorans DSM 16219</name>
    <dbReference type="NCBI Taxonomy" id="1121393"/>
    <lineage>
        <taxon>Bacteria</taxon>
        <taxon>Pseudomonadati</taxon>
        <taxon>Thermodesulfobacteriota</taxon>
        <taxon>Desulfobacteria</taxon>
        <taxon>Desulfobacterales</taxon>
        <taxon>Desulfatibacillaceae</taxon>
        <taxon>Desulfatibacillum</taxon>
    </lineage>
</organism>
<accession>A0A1M6I7S2</accession>
<dbReference type="STRING" id="1121393.SAMN02745216_01382"/>
<keyword evidence="9" id="KW-0067">ATP-binding</keyword>
<dbReference type="EC" id="2.7.7.87" evidence="3"/>
<dbReference type="NCBIfam" id="TIGR00057">
    <property type="entry name" value="L-threonylcarbamoyladenylate synthase"/>
    <property type="match status" value="1"/>
</dbReference>
<dbReference type="PROSITE" id="PS51163">
    <property type="entry name" value="YRDC"/>
    <property type="match status" value="1"/>
</dbReference>
<dbReference type="Gene3D" id="3.90.870.10">
    <property type="entry name" value="DHBP synthase"/>
    <property type="match status" value="1"/>
</dbReference>
<dbReference type="GO" id="GO:0005737">
    <property type="term" value="C:cytoplasm"/>
    <property type="evidence" value="ECO:0007669"/>
    <property type="project" value="UniProtKB-SubCell"/>
</dbReference>
<keyword evidence="14" id="KW-1185">Reference proteome</keyword>
<evidence type="ECO:0000256" key="8">
    <source>
        <dbReference type="ARBA" id="ARBA00022741"/>
    </source>
</evidence>
<dbReference type="OrthoDB" id="9814580at2"/>
<keyword evidence="4" id="KW-0963">Cytoplasm</keyword>
<reference evidence="14" key="1">
    <citation type="submission" date="2016-11" db="EMBL/GenBank/DDBJ databases">
        <authorList>
            <person name="Varghese N."/>
            <person name="Submissions S."/>
        </authorList>
    </citation>
    <scope>NUCLEOTIDE SEQUENCE [LARGE SCALE GENOMIC DNA]</scope>
    <source>
        <strain evidence="14">DSM 16219</strain>
    </source>
</reference>